<dbReference type="InterPro" id="IPR005119">
    <property type="entry name" value="LysR_subst-bd"/>
</dbReference>
<dbReference type="InterPro" id="IPR000847">
    <property type="entry name" value="LysR_HTH_N"/>
</dbReference>
<evidence type="ECO:0000256" key="4">
    <source>
        <dbReference type="ARBA" id="ARBA00023163"/>
    </source>
</evidence>
<evidence type="ECO:0000256" key="2">
    <source>
        <dbReference type="ARBA" id="ARBA00023015"/>
    </source>
</evidence>
<dbReference type="GO" id="GO:0006351">
    <property type="term" value="P:DNA-templated transcription"/>
    <property type="evidence" value="ECO:0007669"/>
    <property type="project" value="TreeGrafter"/>
</dbReference>
<evidence type="ECO:0000313" key="6">
    <source>
        <dbReference type="EMBL" id="TNM65541.1"/>
    </source>
</evidence>
<dbReference type="PANTHER" id="PTHR30537:SF5">
    <property type="entry name" value="HTH-TYPE TRANSCRIPTIONAL ACTIVATOR TTDR-RELATED"/>
    <property type="match status" value="1"/>
</dbReference>
<comment type="similarity">
    <text evidence="1">Belongs to the LysR transcriptional regulatory family.</text>
</comment>
<dbReference type="InterPro" id="IPR036388">
    <property type="entry name" value="WH-like_DNA-bd_sf"/>
</dbReference>
<organism evidence="6 7">
    <name type="scientific">Aliirhizobium smilacinae</name>
    <dbReference type="NCBI Taxonomy" id="1395944"/>
    <lineage>
        <taxon>Bacteria</taxon>
        <taxon>Pseudomonadati</taxon>
        <taxon>Pseudomonadota</taxon>
        <taxon>Alphaproteobacteria</taxon>
        <taxon>Hyphomicrobiales</taxon>
        <taxon>Rhizobiaceae</taxon>
        <taxon>Aliirhizobium</taxon>
    </lineage>
</organism>
<dbReference type="InterPro" id="IPR036390">
    <property type="entry name" value="WH_DNA-bd_sf"/>
</dbReference>
<evidence type="ECO:0000256" key="1">
    <source>
        <dbReference type="ARBA" id="ARBA00009437"/>
    </source>
</evidence>
<gene>
    <name evidence="6" type="ORF">FHP24_04555</name>
</gene>
<protein>
    <submittedName>
        <fullName evidence="6">LysR family transcriptional regulator</fullName>
    </submittedName>
</protein>
<dbReference type="PROSITE" id="PS50931">
    <property type="entry name" value="HTH_LYSR"/>
    <property type="match status" value="1"/>
</dbReference>
<dbReference type="RefSeq" id="WP_139673477.1">
    <property type="nucleotide sequence ID" value="NZ_VDMN01000001.1"/>
</dbReference>
<keyword evidence="7" id="KW-1185">Reference proteome</keyword>
<name>A0A5C4XRE3_9HYPH</name>
<keyword evidence="4" id="KW-0804">Transcription</keyword>
<comment type="caution">
    <text evidence="6">The sequence shown here is derived from an EMBL/GenBank/DDBJ whole genome shotgun (WGS) entry which is preliminary data.</text>
</comment>
<evidence type="ECO:0000256" key="3">
    <source>
        <dbReference type="ARBA" id="ARBA00023125"/>
    </source>
</evidence>
<accession>A0A5C4XRE3</accession>
<dbReference type="Proteomes" id="UP000311605">
    <property type="component" value="Unassembled WGS sequence"/>
</dbReference>
<dbReference type="GO" id="GO:0043565">
    <property type="term" value="F:sequence-specific DNA binding"/>
    <property type="evidence" value="ECO:0007669"/>
    <property type="project" value="TreeGrafter"/>
</dbReference>
<dbReference type="GO" id="GO:0003700">
    <property type="term" value="F:DNA-binding transcription factor activity"/>
    <property type="evidence" value="ECO:0007669"/>
    <property type="project" value="InterPro"/>
</dbReference>
<sequence length="302" mass="33066">MDRIEAMSMLIEVTDRGSFSAAARSLNVPVTTLSRKISDLEAALGAKLLVRSTRKIDLTDAGATYLAAARRIIEQVEEAEREAAGEFTEPKGRLVITAPIQFGQLHVLPVVTDFLAQFPQIDVSLLLQDRNLQLVEDHIDMAVRIGRLPDSSMIATSIGSVRMVVCASPRLLEAQGTPAGPQDLSRFPSITIETPLSQPGWQFRDPEERSPLAISPIPRLSVTTVEAALRAAIRDTGVIRLFHYQVADAVKAGELQIILAEYEQEPVPVSLLHASRGQMPLKMRSFLDFAVPRLRAVFPIGS</sequence>
<keyword evidence="3" id="KW-0238">DNA-binding</keyword>
<evidence type="ECO:0000259" key="5">
    <source>
        <dbReference type="PROSITE" id="PS50931"/>
    </source>
</evidence>
<reference evidence="6 7" key="1">
    <citation type="submission" date="2019-06" db="EMBL/GenBank/DDBJ databases">
        <title>The draft genome of Rhizobium smilacinae PTYR-5.</title>
        <authorList>
            <person name="Liu L."/>
            <person name="Li L."/>
            <person name="Zhang X."/>
        </authorList>
    </citation>
    <scope>NUCLEOTIDE SEQUENCE [LARGE SCALE GENOMIC DNA]</scope>
    <source>
        <strain evidence="6 7">PTYR-5</strain>
    </source>
</reference>
<proteinExistence type="inferred from homology"/>
<dbReference type="Gene3D" id="1.10.10.10">
    <property type="entry name" value="Winged helix-like DNA-binding domain superfamily/Winged helix DNA-binding domain"/>
    <property type="match status" value="1"/>
</dbReference>
<dbReference type="EMBL" id="VDMN01000001">
    <property type="protein sequence ID" value="TNM65541.1"/>
    <property type="molecule type" value="Genomic_DNA"/>
</dbReference>
<dbReference type="InterPro" id="IPR058163">
    <property type="entry name" value="LysR-type_TF_proteobact-type"/>
</dbReference>
<dbReference type="OrthoDB" id="9786526at2"/>
<dbReference type="Gene3D" id="3.40.190.290">
    <property type="match status" value="1"/>
</dbReference>
<dbReference type="CDD" id="cd08471">
    <property type="entry name" value="PBP2_CrgA_like_2"/>
    <property type="match status" value="1"/>
</dbReference>
<dbReference type="AlphaFoldDB" id="A0A5C4XRE3"/>
<dbReference type="SUPFAM" id="SSF53850">
    <property type="entry name" value="Periplasmic binding protein-like II"/>
    <property type="match status" value="1"/>
</dbReference>
<keyword evidence="2" id="KW-0805">Transcription regulation</keyword>
<dbReference type="SUPFAM" id="SSF46785">
    <property type="entry name" value="Winged helix' DNA-binding domain"/>
    <property type="match status" value="1"/>
</dbReference>
<dbReference type="FunFam" id="1.10.10.10:FF:000001">
    <property type="entry name" value="LysR family transcriptional regulator"/>
    <property type="match status" value="1"/>
</dbReference>
<dbReference type="Pfam" id="PF03466">
    <property type="entry name" value="LysR_substrate"/>
    <property type="match status" value="1"/>
</dbReference>
<dbReference type="PANTHER" id="PTHR30537">
    <property type="entry name" value="HTH-TYPE TRANSCRIPTIONAL REGULATOR"/>
    <property type="match status" value="1"/>
</dbReference>
<feature type="domain" description="HTH lysR-type" evidence="5">
    <location>
        <begin position="1"/>
        <end position="59"/>
    </location>
</feature>
<evidence type="ECO:0000313" key="7">
    <source>
        <dbReference type="Proteomes" id="UP000311605"/>
    </source>
</evidence>
<dbReference type="Pfam" id="PF00126">
    <property type="entry name" value="HTH_1"/>
    <property type="match status" value="1"/>
</dbReference>